<gene>
    <name evidence="2" type="ORF">C7M84_009668</name>
</gene>
<dbReference type="Proteomes" id="UP000283509">
    <property type="component" value="Unassembled WGS sequence"/>
</dbReference>
<sequence length="125" mass="13317">MANSSSDNSTNDTAVSFSSPMIEWLMSTVVLEASCQAEAKSGKVRCRRRWRDTLEQGDVGREEGCCRGGGEGKPSPFTAPTTLSPSPLPPSRSLALFEGGTSGNCNRSAGDPSLLCVYVWLSRLV</sequence>
<evidence type="ECO:0000313" key="3">
    <source>
        <dbReference type="Proteomes" id="UP000283509"/>
    </source>
</evidence>
<comment type="caution">
    <text evidence="2">The sequence shown here is derived from an EMBL/GenBank/DDBJ whole genome shotgun (WGS) entry which is preliminary data.</text>
</comment>
<feature type="region of interest" description="Disordered" evidence="1">
    <location>
        <begin position="61"/>
        <end position="91"/>
    </location>
</feature>
<reference evidence="2 3" key="2">
    <citation type="submission" date="2019-01" db="EMBL/GenBank/DDBJ databases">
        <title>The decoding of complex shrimp genome reveals the adaptation for benthos swimmer, frequently molting mechanism and breeding impact on genome.</title>
        <authorList>
            <person name="Sun Y."/>
            <person name="Gao Y."/>
            <person name="Yu Y."/>
        </authorList>
    </citation>
    <scope>NUCLEOTIDE SEQUENCE [LARGE SCALE GENOMIC DNA]</scope>
    <source>
        <tissue evidence="2">Muscle</tissue>
    </source>
</reference>
<name>A0A3R7MXH4_PENVA</name>
<keyword evidence="3" id="KW-1185">Reference proteome</keyword>
<accession>A0A3R7MXH4</accession>
<dbReference type="EMBL" id="QCYY01002221">
    <property type="protein sequence ID" value="ROT71970.1"/>
    <property type="molecule type" value="Genomic_DNA"/>
</dbReference>
<protein>
    <submittedName>
        <fullName evidence="2">Uncharacterized protein</fullName>
    </submittedName>
</protein>
<dbReference type="AlphaFoldDB" id="A0A3R7MXH4"/>
<evidence type="ECO:0000313" key="2">
    <source>
        <dbReference type="EMBL" id="ROT71970.1"/>
    </source>
</evidence>
<organism evidence="2 3">
    <name type="scientific">Penaeus vannamei</name>
    <name type="common">Whiteleg shrimp</name>
    <name type="synonym">Litopenaeus vannamei</name>
    <dbReference type="NCBI Taxonomy" id="6689"/>
    <lineage>
        <taxon>Eukaryota</taxon>
        <taxon>Metazoa</taxon>
        <taxon>Ecdysozoa</taxon>
        <taxon>Arthropoda</taxon>
        <taxon>Crustacea</taxon>
        <taxon>Multicrustacea</taxon>
        <taxon>Malacostraca</taxon>
        <taxon>Eumalacostraca</taxon>
        <taxon>Eucarida</taxon>
        <taxon>Decapoda</taxon>
        <taxon>Dendrobranchiata</taxon>
        <taxon>Penaeoidea</taxon>
        <taxon>Penaeidae</taxon>
        <taxon>Penaeus</taxon>
    </lineage>
</organism>
<evidence type="ECO:0000256" key="1">
    <source>
        <dbReference type="SAM" id="MobiDB-lite"/>
    </source>
</evidence>
<proteinExistence type="predicted"/>
<feature type="compositionally biased region" description="Low complexity" evidence="1">
    <location>
        <begin position="74"/>
        <end position="91"/>
    </location>
</feature>
<reference evidence="2 3" key="1">
    <citation type="submission" date="2018-04" db="EMBL/GenBank/DDBJ databases">
        <authorList>
            <person name="Zhang X."/>
            <person name="Yuan J."/>
            <person name="Li F."/>
            <person name="Xiang J."/>
        </authorList>
    </citation>
    <scope>NUCLEOTIDE SEQUENCE [LARGE SCALE GENOMIC DNA]</scope>
    <source>
        <tissue evidence="2">Muscle</tissue>
    </source>
</reference>